<sequence length="468" mass="51523">MYPGIQDTIVAVSTPSGRSFHAIIRVSGPEAVPYVKSLFVPTTNINLEGVPSYSSIKGYIHSLREGVNIPVLLYLMKNPFSYTREDVVEIHTMGSLPLLEMLLDVLLPEKIEAQKRIRLSQPGEFTKRAFLHGRIDLTQAEATMRIIRAHTDLELTAAIAQLTGKVSRQISQMQNKAVSLCAQIEAAIDFSDQDIELITTAEITRELNELRTAISRLLHQTETGKVSPEGIHTVFYGKPNVGKSSLINALLGRKRSIVSEIPGTTRDVVASRLDMGGIHFILTDTAGVEDTQKNRITGAMEKVQSVLKSAQIVLLVFDGSIDLSEQFKDIKVGNVTATTIVIVNKSDLKKNNVYYGFPPELTRYPVVHTSAQTGDGLERLKDLLLETVLGGRIETLTVPCLMNVRQRDALQRSLQLVQCAVESAQRNESHEFIALDVRAAVDAMGEVLGSVTTEDILSKIFSEFCIGK</sequence>
<evidence type="ECO:0000256" key="4">
    <source>
        <dbReference type="ARBA" id="ARBA00022958"/>
    </source>
</evidence>
<dbReference type="NCBIfam" id="TIGR00231">
    <property type="entry name" value="small_GTP"/>
    <property type="match status" value="1"/>
</dbReference>
<feature type="binding site" evidence="6">
    <location>
        <begin position="240"/>
        <end position="245"/>
    </location>
    <ligand>
        <name>GTP</name>
        <dbReference type="ChEBI" id="CHEBI:37565"/>
    </ligand>
</feature>
<dbReference type="GO" id="GO:0002098">
    <property type="term" value="P:tRNA wobble uridine modification"/>
    <property type="evidence" value="ECO:0007669"/>
    <property type="project" value="TreeGrafter"/>
</dbReference>
<dbReference type="Gene3D" id="3.30.1360.120">
    <property type="entry name" value="Probable tRNA modification gtpase trme, domain 1"/>
    <property type="match status" value="1"/>
</dbReference>
<keyword evidence="5 6" id="KW-0342">GTP-binding</keyword>
<dbReference type="InterPro" id="IPR005225">
    <property type="entry name" value="Small_GTP-bd"/>
</dbReference>
<feature type="binding site" evidence="6">
    <location>
        <position position="468"/>
    </location>
    <ligand>
        <name>(6S)-5-formyl-5,6,7,8-tetrahydrofolate</name>
        <dbReference type="ChEBI" id="CHEBI:57457"/>
    </ligand>
</feature>
<dbReference type="SUPFAM" id="SSF52540">
    <property type="entry name" value="P-loop containing nucleoside triphosphate hydrolases"/>
    <property type="match status" value="1"/>
</dbReference>
<dbReference type="GO" id="GO:0046872">
    <property type="term" value="F:metal ion binding"/>
    <property type="evidence" value="ECO:0007669"/>
    <property type="project" value="UniProtKB-KW"/>
</dbReference>
<dbReference type="PANTHER" id="PTHR42714:SF2">
    <property type="entry name" value="TRNA MODIFICATION GTPASE GTPBP3, MITOCHONDRIAL"/>
    <property type="match status" value="1"/>
</dbReference>
<feature type="binding site" evidence="6">
    <location>
        <position position="134"/>
    </location>
    <ligand>
        <name>(6S)-5-formyl-5,6,7,8-tetrahydrofolate</name>
        <dbReference type="ChEBI" id="CHEBI:57457"/>
    </ligand>
</feature>
<dbReference type="EMBL" id="AYTS01000020">
    <property type="protein sequence ID" value="OOP57692.1"/>
    <property type="molecule type" value="Genomic_DNA"/>
</dbReference>
<evidence type="ECO:0000256" key="7">
    <source>
        <dbReference type="RuleBase" id="RU003313"/>
    </source>
</evidence>
<dbReference type="GO" id="GO:0030488">
    <property type="term" value="P:tRNA methylation"/>
    <property type="evidence" value="ECO:0007669"/>
    <property type="project" value="TreeGrafter"/>
</dbReference>
<dbReference type="InterPro" id="IPR027417">
    <property type="entry name" value="P-loop_NTPase"/>
</dbReference>
<feature type="binding site" evidence="6">
    <location>
        <position position="244"/>
    </location>
    <ligand>
        <name>Mg(2+)</name>
        <dbReference type="ChEBI" id="CHEBI:18420"/>
    </ligand>
</feature>
<comment type="subunit">
    <text evidence="6">Homodimer. Heterotetramer of two MnmE and two MnmG subunits.</text>
</comment>
<comment type="function">
    <text evidence="6">Exhibits a very high intrinsic GTPase hydrolysis rate. Involved in the addition of a carboxymethylaminomethyl (cmnm) group at the wobble position (U34) of certain tRNAs, forming tRNA-cmnm(5)s(2)U34.</text>
</comment>
<evidence type="ECO:0000259" key="10">
    <source>
        <dbReference type="Pfam" id="PF12631"/>
    </source>
</evidence>
<evidence type="ECO:0000259" key="8">
    <source>
        <dbReference type="Pfam" id="PF01926"/>
    </source>
</evidence>
<proteinExistence type="inferred from homology"/>
<reference evidence="11 12" key="1">
    <citation type="journal article" date="2017" name="Water Res.">
        <title>Discovery and metagenomic analysis of an anammox bacterial enrichment related to Candidatus "Brocadia caroliniensis" in a full-scale glycerol-fed nitritation-denitritation separate centrate treatment process.</title>
        <authorList>
            <person name="Park H."/>
            <person name="Brotto A.C."/>
            <person name="van Loosdrecht M.C."/>
            <person name="Chandran K."/>
        </authorList>
    </citation>
    <scope>NUCLEOTIDE SEQUENCE [LARGE SCALE GENOMIC DNA]</scope>
    <source>
        <strain evidence="11">26THWARD</strain>
    </source>
</reference>
<dbReference type="InterPro" id="IPR027266">
    <property type="entry name" value="TrmE/GcvT-like"/>
</dbReference>
<feature type="binding site" evidence="6">
    <location>
        <begin position="259"/>
        <end position="265"/>
    </location>
    <ligand>
        <name>GTP</name>
        <dbReference type="ChEBI" id="CHEBI:37565"/>
    </ligand>
</feature>
<dbReference type="Pfam" id="PF10396">
    <property type="entry name" value="TrmE_N"/>
    <property type="match status" value="1"/>
</dbReference>
<keyword evidence="6" id="KW-0963">Cytoplasm</keyword>
<evidence type="ECO:0000256" key="3">
    <source>
        <dbReference type="ARBA" id="ARBA00022741"/>
    </source>
</evidence>
<evidence type="ECO:0000256" key="5">
    <source>
        <dbReference type="ARBA" id="ARBA00023134"/>
    </source>
</evidence>
<dbReference type="CDD" id="cd04164">
    <property type="entry name" value="trmE"/>
    <property type="match status" value="1"/>
</dbReference>
<feature type="binding site" evidence="6">
    <location>
        <position position="259"/>
    </location>
    <ligand>
        <name>K(+)</name>
        <dbReference type="ChEBI" id="CHEBI:29103"/>
    </ligand>
</feature>
<evidence type="ECO:0000313" key="11">
    <source>
        <dbReference type="EMBL" id="OOP57692.1"/>
    </source>
</evidence>
<comment type="caution">
    <text evidence="6">Lacks conserved residue(s) required for the propagation of feature annotation.</text>
</comment>
<dbReference type="GO" id="GO:0003924">
    <property type="term" value="F:GTPase activity"/>
    <property type="evidence" value="ECO:0007669"/>
    <property type="project" value="UniProtKB-UniRule"/>
</dbReference>
<dbReference type="STRING" id="1004156.AYP45_02240"/>
<evidence type="ECO:0000256" key="2">
    <source>
        <dbReference type="ARBA" id="ARBA00022694"/>
    </source>
</evidence>
<dbReference type="InterPro" id="IPR027368">
    <property type="entry name" value="MnmE_dom2"/>
</dbReference>
<dbReference type="GO" id="GO:0005525">
    <property type="term" value="F:GTP binding"/>
    <property type="evidence" value="ECO:0007669"/>
    <property type="project" value="UniProtKB-UniRule"/>
</dbReference>
<dbReference type="HAMAP" id="MF_00379">
    <property type="entry name" value="GTPase_MnmE"/>
    <property type="match status" value="1"/>
</dbReference>
<dbReference type="SUPFAM" id="SSF116878">
    <property type="entry name" value="TrmE connector domain"/>
    <property type="match status" value="1"/>
</dbReference>
<protein>
    <recommendedName>
        <fullName evidence="6">tRNA modification GTPase MnmE</fullName>
        <ecNumber evidence="6">3.6.-.-</ecNumber>
    </recommendedName>
</protein>
<dbReference type="InterPro" id="IPR004520">
    <property type="entry name" value="GTPase_MnmE"/>
</dbReference>
<keyword evidence="6" id="KW-0378">Hydrolase</keyword>
<feature type="binding site" evidence="6">
    <location>
        <position position="261"/>
    </location>
    <ligand>
        <name>K(+)</name>
        <dbReference type="ChEBI" id="CHEBI:29103"/>
    </ligand>
</feature>
<evidence type="ECO:0000256" key="1">
    <source>
        <dbReference type="ARBA" id="ARBA00011043"/>
    </source>
</evidence>
<feature type="binding site" evidence="6">
    <location>
        <position position="264"/>
    </location>
    <ligand>
        <name>K(+)</name>
        <dbReference type="ChEBI" id="CHEBI:29103"/>
    </ligand>
</feature>
<keyword evidence="3 6" id="KW-0547">Nucleotide-binding</keyword>
<feature type="domain" description="MnmE helical" evidence="10">
    <location>
        <begin position="137"/>
        <end position="465"/>
    </location>
</feature>
<dbReference type="Gene3D" id="3.40.50.300">
    <property type="entry name" value="P-loop containing nucleotide triphosphate hydrolases"/>
    <property type="match status" value="1"/>
</dbReference>
<comment type="subcellular location">
    <subcellularLocation>
        <location evidence="6">Cytoplasm</location>
    </subcellularLocation>
</comment>
<dbReference type="InterPro" id="IPR031168">
    <property type="entry name" value="G_TrmE"/>
</dbReference>
<feature type="domain" description="G" evidence="8">
    <location>
        <begin position="234"/>
        <end position="345"/>
    </location>
</feature>
<keyword evidence="6" id="KW-0460">Magnesium</keyword>
<feature type="binding site" evidence="6">
    <location>
        <position position="265"/>
    </location>
    <ligand>
        <name>Mg(2+)</name>
        <dbReference type="ChEBI" id="CHEBI:18420"/>
    </ligand>
</feature>
<feature type="binding site" evidence="6">
    <location>
        <position position="89"/>
    </location>
    <ligand>
        <name>(6S)-5-formyl-5,6,7,8-tetrahydrofolate</name>
        <dbReference type="ChEBI" id="CHEBI:57457"/>
    </ligand>
</feature>
<dbReference type="GO" id="GO:0005829">
    <property type="term" value="C:cytosol"/>
    <property type="evidence" value="ECO:0007669"/>
    <property type="project" value="TreeGrafter"/>
</dbReference>
<gene>
    <name evidence="6" type="primary">mnmE</name>
    <name evidence="6" type="synonym">trmE</name>
    <name evidence="11" type="ORF">AYP45_02240</name>
</gene>
<dbReference type="Pfam" id="PF01926">
    <property type="entry name" value="MMR_HSR1"/>
    <property type="match status" value="1"/>
</dbReference>
<keyword evidence="6" id="KW-0479">Metal-binding</keyword>
<dbReference type="NCBIfam" id="TIGR00450">
    <property type="entry name" value="mnmE_trmE_thdF"/>
    <property type="match status" value="1"/>
</dbReference>
<evidence type="ECO:0000313" key="12">
    <source>
        <dbReference type="Proteomes" id="UP000189681"/>
    </source>
</evidence>
<feature type="binding site" evidence="6">
    <location>
        <position position="25"/>
    </location>
    <ligand>
        <name>(6S)-5-formyl-5,6,7,8-tetrahydrofolate</name>
        <dbReference type="ChEBI" id="CHEBI:57457"/>
    </ligand>
</feature>
<dbReference type="InterPro" id="IPR025867">
    <property type="entry name" value="MnmE_helical"/>
</dbReference>
<dbReference type="EC" id="3.6.-.-" evidence="6"/>
<comment type="caution">
    <text evidence="11">The sequence shown here is derived from an EMBL/GenBank/DDBJ whole genome shotgun (WGS) entry which is preliminary data.</text>
</comment>
<accession>A0A1V4AX29</accession>
<dbReference type="InterPro" id="IPR018948">
    <property type="entry name" value="GTP-bd_TrmE_N"/>
</dbReference>
<feature type="domain" description="GTP-binding protein TrmE N-terminal" evidence="9">
    <location>
        <begin position="8"/>
        <end position="134"/>
    </location>
</feature>
<organism evidence="11 12">
    <name type="scientific">Candidatus Brocadia carolinensis</name>
    <dbReference type="NCBI Taxonomy" id="1004156"/>
    <lineage>
        <taxon>Bacteria</taxon>
        <taxon>Pseudomonadati</taxon>
        <taxon>Planctomycetota</taxon>
        <taxon>Candidatus Brocadiia</taxon>
        <taxon>Candidatus Brocadiales</taxon>
        <taxon>Candidatus Brocadiaceae</taxon>
        <taxon>Candidatus Brocadia</taxon>
    </lineage>
</organism>
<evidence type="ECO:0000259" key="9">
    <source>
        <dbReference type="Pfam" id="PF10396"/>
    </source>
</evidence>
<feature type="binding site" evidence="6">
    <location>
        <position position="240"/>
    </location>
    <ligand>
        <name>K(+)</name>
        <dbReference type="ChEBI" id="CHEBI:29103"/>
    </ligand>
</feature>
<evidence type="ECO:0000256" key="6">
    <source>
        <dbReference type="HAMAP-Rule" id="MF_00379"/>
    </source>
</evidence>
<dbReference type="PANTHER" id="PTHR42714">
    <property type="entry name" value="TRNA MODIFICATION GTPASE GTPBP3"/>
    <property type="match status" value="1"/>
</dbReference>
<dbReference type="Proteomes" id="UP000189681">
    <property type="component" value="Unassembled WGS sequence"/>
</dbReference>
<dbReference type="AlphaFoldDB" id="A0A1V4AX29"/>
<dbReference type="Pfam" id="PF12631">
    <property type="entry name" value="MnmE_helical"/>
    <property type="match status" value="1"/>
</dbReference>
<dbReference type="InterPro" id="IPR006073">
    <property type="entry name" value="GTP-bd"/>
</dbReference>
<name>A0A1V4AX29_9BACT</name>
<comment type="cofactor">
    <cofactor evidence="6">
        <name>K(+)</name>
        <dbReference type="ChEBI" id="CHEBI:29103"/>
    </cofactor>
    <text evidence="6">Binds 1 potassium ion per subunit.</text>
</comment>
<feature type="binding site" evidence="6">
    <location>
        <begin position="284"/>
        <end position="287"/>
    </location>
    <ligand>
        <name>GTP</name>
        <dbReference type="ChEBI" id="CHEBI:37565"/>
    </ligand>
</feature>
<comment type="similarity">
    <text evidence="1 6 7">Belongs to the TRAFAC class TrmE-Era-EngA-EngB-Septin-like GTPase superfamily. TrmE GTPase family.</text>
</comment>
<dbReference type="Gene3D" id="1.20.120.430">
    <property type="entry name" value="tRNA modification GTPase MnmE domain 2"/>
    <property type="match status" value="1"/>
</dbReference>
<keyword evidence="2 6" id="KW-0819">tRNA processing</keyword>
<keyword evidence="4 6" id="KW-0630">Potassium</keyword>
<dbReference type="CDD" id="cd14858">
    <property type="entry name" value="TrmE_N"/>
    <property type="match status" value="1"/>
</dbReference>